<protein>
    <submittedName>
        <fullName evidence="1">Uncharacterized protein</fullName>
    </submittedName>
</protein>
<dbReference type="VEuPathDB" id="FungiDB:PADG_11265"/>
<evidence type="ECO:0000313" key="1">
    <source>
        <dbReference type="EMBL" id="ODH35401.1"/>
    </source>
</evidence>
<dbReference type="AlphaFoldDB" id="A0A1D2JHC4"/>
<dbReference type="Proteomes" id="UP000242814">
    <property type="component" value="Unassembled WGS sequence"/>
</dbReference>
<organism evidence="1 2">
    <name type="scientific">Paracoccidioides brasiliensis</name>
    <dbReference type="NCBI Taxonomy" id="121759"/>
    <lineage>
        <taxon>Eukaryota</taxon>
        <taxon>Fungi</taxon>
        <taxon>Dikarya</taxon>
        <taxon>Ascomycota</taxon>
        <taxon>Pezizomycotina</taxon>
        <taxon>Eurotiomycetes</taxon>
        <taxon>Eurotiomycetidae</taxon>
        <taxon>Onygenales</taxon>
        <taxon>Ajellomycetaceae</taxon>
        <taxon>Paracoccidioides</taxon>
    </lineage>
</organism>
<sequence>MSKCLSLEPQRPLSHLGYTAKMKILAGVHCAATIWCSSFQGGRETFLDGDVSCMNSQRPSCPKLNNAAGCTSLANITTNSNCGGQESLP</sequence>
<evidence type="ECO:0000313" key="2">
    <source>
        <dbReference type="Proteomes" id="UP000242814"/>
    </source>
</evidence>
<comment type="caution">
    <text evidence="1">The sequence shown here is derived from an EMBL/GenBank/DDBJ whole genome shotgun (WGS) entry which is preliminary data.</text>
</comment>
<proteinExistence type="predicted"/>
<name>A0A1D2JHC4_PARBR</name>
<accession>A0A1D2JHC4</accession>
<dbReference type="EMBL" id="LZYO01000095">
    <property type="protein sequence ID" value="ODH35401.1"/>
    <property type="molecule type" value="Genomic_DNA"/>
</dbReference>
<dbReference type="VEuPathDB" id="FungiDB:PABG_11646"/>
<reference evidence="1 2" key="1">
    <citation type="submission" date="2016-06" db="EMBL/GenBank/DDBJ databases">
        <authorList>
            <person name="Kjaerup R.B."/>
            <person name="Dalgaard T.S."/>
            <person name="Juul-Madsen H.R."/>
        </authorList>
    </citation>
    <scope>NUCLEOTIDE SEQUENCE [LARGE SCALE GENOMIC DNA]</scope>
    <source>
        <strain evidence="1 2">Pb300</strain>
    </source>
</reference>
<gene>
    <name evidence="1" type="ORF">ACO22_02924</name>
</gene>